<dbReference type="FunCoup" id="A0A2J7QSJ5">
    <property type="interactions" value="32"/>
</dbReference>
<dbReference type="Gene3D" id="1.10.630.10">
    <property type="entry name" value="Cytochrome P450"/>
    <property type="match status" value="1"/>
</dbReference>
<evidence type="ECO:0000256" key="2">
    <source>
        <dbReference type="ARBA" id="ARBA00010617"/>
    </source>
</evidence>
<keyword evidence="6 8" id="KW-0408">Iron</keyword>
<comment type="similarity">
    <text evidence="2 9">Belongs to the cytochrome P450 family.</text>
</comment>
<evidence type="ECO:0000256" key="7">
    <source>
        <dbReference type="ARBA" id="ARBA00023033"/>
    </source>
</evidence>
<keyword evidence="4 8" id="KW-0479">Metal-binding</keyword>
<evidence type="ECO:0000256" key="6">
    <source>
        <dbReference type="ARBA" id="ARBA00023004"/>
    </source>
</evidence>
<evidence type="ECO:0000256" key="4">
    <source>
        <dbReference type="ARBA" id="ARBA00022723"/>
    </source>
</evidence>
<evidence type="ECO:0000256" key="8">
    <source>
        <dbReference type="PIRSR" id="PIRSR602401-1"/>
    </source>
</evidence>
<dbReference type="CDD" id="cd11054">
    <property type="entry name" value="CYP24A1-like"/>
    <property type="match status" value="1"/>
</dbReference>
<dbReference type="GO" id="GO:0020037">
    <property type="term" value="F:heme binding"/>
    <property type="evidence" value="ECO:0007669"/>
    <property type="project" value="InterPro"/>
</dbReference>
<dbReference type="InterPro" id="IPR001128">
    <property type="entry name" value="Cyt_P450"/>
</dbReference>
<comment type="caution">
    <text evidence="10">The sequence shown here is derived from an EMBL/GenBank/DDBJ whole genome shotgun (WGS) entry which is preliminary data.</text>
</comment>
<dbReference type="InterPro" id="IPR036396">
    <property type="entry name" value="Cyt_P450_sf"/>
</dbReference>
<dbReference type="Pfam" id="PF00067">
    <property type="entry name" value="p450"/>
    <property type="match status" value="1"/>
</dbReference>
<dbReference type="EMBL" id="NEVH01011876">
    <property type="protein sequence ID" value="PNF31554.1"/>
    <property type="molecule type" value="Genomic_DNA"/>
</dbReference>
<dbReference type="InterPro" id="IPR002401">
    <property type="entry name" value="Cyt_P450_E_grp-I"/>
</dbReference>
<evidence type="ECO:0000256" key="9">
    <source>
        <dbReference type="RuleBase" id="RU000461"/>
    </source>
</evidence>
<dbReference type="SUPFAM" id="SSF48264">
    <property type="entry name" value="Cytochrome P450"/>
    <property type="match status" value="1"/>
</dbReference>
<dbReference type="PANTHER" id="PTHR24279:SF120">
    <property type="entry name" value="CYTOCHROME P450"/>
    <property type="match status" value="1"/>
</dbReference>
<dbReference type="InParanoid" id="A0A2J7QSJ5"/>
<proteinExistence type="inferred from homology"/>
<sequence>MWCFKKGSLRFHHAFNPCIGKTCQLADDVATRENDISRNHDTTGARPFNEIPGPKSLPFIGSLWQYLPIFGKYSFKQLHHGGHKKLQEFGSIVREDIVPGVSVVWVFTPSDIEQVFRNEGRYPERRSHLALQKYRNDHPNIYNSGGLLPTNGPEWWRLRSEFQQGLSRPQSVRLYLPQTDKIIQEFIDHLKIWTKSAGKYHDFSDELSRLLLELICLVTFDVRLGSLSDLERKKGSLSSMLLEAALSTNSAILLTDNGPQLWRWVETRLYRKLKKSQKYIEQIAIDFISKRKESLKQSTTTKNEVKSLLELYLSSTELDMKDVTGMAVDMLLAGVDTTNYTTSFALYHLATNPEVQNNLYEESCRLLIEPNSPVTTDILSQAQYMKAVLKESLRLNPISVGIGRILAQDAVLSGYHVPRGTVVVTQNQVSCRLAEYFNDPNKFQPERWIKTHPLYKQVSPYLVLPFGHGPRTCIARWLAEQNMHAIILKIIRHYEVGWAGGVLDCKSLLINKPDGPLCFTFKERSKVH</sequence>
<evidence type="ECO:0000256" key="5">
    <source>
        <dbReference type="ARBA" id="ARBA00023002"/>
    </source>
</evidence>
<dbReference type="PROSITE" id="PS00086">
    <property type="entry name" value="CYTOCHROME_P450"/>
    <property type="match status" value="1"/>
</dbReference>
<dbReference type="AlphaFoldDB" id="A0A2J7QSJ5"/>
<dbReference type="STRING" id="105785.A0A2J7QSJ5"/>
<dbReference type="GO" id="GO:0005506">
    <property type="term" value="F:iron ion binding"/>
    <property type="evidence" value="ECO:0007669"/>
    <property type="project" value="InterPro"/>
</dbReference>
<dbReference type="OrthoDB" id="3945418at2759"/>
<dbReference type="FunFam" id="1.10.630.10:FF:000006">
    <property type="entry name" value="Cytochrome P450 302a1, mitochondrial"/>
    <property type="match status" value="1"/>
</dbReference>
<evidence type="ECO:0000256" key="1">
    <source>
        <dbReference type="ARBA" id="ARBA00001971"/>
    </source>
</evidence>
<dbReference type="PRINTS" id="PR00385">
    <property type="entry name" value="P450"/>
</dbReference>
<keyword evidence="5 9" id="KW-0560">Oxidoreductase</keyword>
<keyword evidence="7 9" id="KW-0503">Monooxygenase</keyword>
<dbReference type="GO" id="GO:0016705">
    <property type="term" value="F:oxidoreductase activity, acting on paired donors, with incorporation or reduction of molecular oxygen"/>
    <property type="evidence" value="ECO:0007669"/>
    <property type="project" value="InterPro"/>
</dbReference>
<name>A0A2J7QSJ5_9NEOP</name>
<keyword evidence="11" id="KW-1185">Reference proteome</keyword>
<keyword evidence="3 8" id="KW-0349">Heme</keyword>
<gene>
    <name evidence="10" type="ORF">B7P43_G00785</name>
</gene>
<protein>
    <submittedName>
        <fullName evidence="10">Cytochrome P450 302a1, mitochondrial</fullName>
    </submittedName>
</protein>
<dbReference type="PRINTS" id="PR00463">
    <property type="entry name" value="EP450I"/>
</dbReference>
<reference evidence="10 11" key="1">
    <citation type="submission" date="2017-12" db="EMBL/GenBank/DDBJ databases">
        <title>Hemimetabolous genomes reveal molecular basis of termite eusociality.</title>
        <authorList>
            <person name="Harrison M.C."/>
            <person name="Jongepier E."/>
            <person name="Robertson H.M."/>
            <person name="Arning N."/>
            <person name="Bitard-Feildel T."/>
            <person name="Chao H."/>
            <person name="Childers C.P."/>
            <person name="Dinh H."/>
            <person name="Doddapaneni H."/>
            <person name="Dugan S."/>
            <person name="Gowin J."/>
            <person name="Greiner C."/>
            <person name="Han Y."/>
            <person name="Hu H."/>
            <person name="Hughes D.S.T."/>
            <person name="Huylmans A.-K."/>
            <person name="Kemena C."/>
            <person name="Kremer L.P.M."/>
            <person name="Lee S.L."/>
            <person name="Lopez-Ezquerra A."/>
            <person name="Mallet L."/>
            <person name="Monroy-Kuhn J.M."/>
            <person name="Moser A."/>
            <person name="Murali S.C."/>
            <person name="Muzny D.M."/>
            <person name="Otani S."/>
            <person name="Piulachs M.-D."/>
            <person name="Poelchau M."/>
            <person name="Qu J."/>
            <person name="Schaub F."/>
            <person name="Wada-Katsumata A."/>
            <person name="Worley K.C."/>
            <person name="Xie Q."/>
            <person name="Ylla G."/>
            <person name="Poulsen M."/>
            <person name="Gibbs R.A."/>
            <person name="Schal C."/>
            <person name="Richards S."/>
            <person name="Belles X."/>
            <person name="Korb J."/>
            <person name="Bornberg-Bauer E."/>
        </authorList>
    </citation>
    <scope>NUCLEOTIDE SEQUENCE [LARGE SCALE GENOMIC DNA]</scope>
    <source>
        <tissue evidence="10">Whole body</tissue>
    </source>
</reference>
<evidence type="ECO:0000313" key="11">
    <source>
        <dbReference type="Proteomes" id="UP000235965"/>
    </source>
</evidence>
<dbReference type="InterPro" id="IPR050479">
    <property type="entry name" value="CYP11_CYP27_families"/>
</dbReference>
<feature type="binding site" description="axial binding residue" evidence="8">
    <location>
        <position position="473"/>
    </location>
    <ligand>
        <name>heme</name>
        <dbReference type="ChEBI" id="CHEBI:30413"/>
    </ligand>
    <ligandPart>
        <name>Fe</name>
        <dbReference type="ChEBI" id="CHEBI:18248"/>
    </ligandPart>
</feature>
<dbReference type="PANTHER" id="PTHR24279">
    <property type="entry name" value="CYTOCHROME P450"/>
    <property type="match status" value="1"/>
</dbReference>
<evidence type="ECO:0000256" key="3">
    <source>
        <dbReference type="ARBA" id="ARBA00022617"/>
    </source>
</evidence>
<dbReference type="GO" id="GO:0004497">
    <property type="term" value="F:monooxygenase activity"/>
    <property type="evidence" value="ECO:0007669"/>
    <property type="project" value="UniProtKB-KW"/>
</dbReference>
<accession>A0A2J7QSJ5</accession>
<dbReference type="Proteomes" id="UP000235965">
    <property type="component" value="Unassembled WGS sequence"/>
</dbReference>
<organism evidence="10 11">
    <name type="scientific">Cryptotermes secundus</name>
    <dbReference type="NCBI Taxonomy" id="105785"/>
    <lineage>
        <taxon>Eukaryota</taxon>
        <taxon>Metazoa</taxon>
        <taxon>Ecdysozoa</taxon>
        <taxon>Arthropoda</taxon>
        <taxon>Hexapoda</taxon>
        <taxon>Insecta</taxon>
        <taxon>Pterygota</taxon>
        <taxon>Neoptera</taxon>
        <taxon>Polyneoptera</taxon>
        <taxon>Dictyoptera</taxon>
        <taxon>Blattodea</taxon>
        <taxon>Blattoidea</taxon>
        <taxon>Termitoidae</taxon>
        <taxon>Kalotermitidae</taxon>
        <taxon>Cryptotermitinae</taxon>
        <taxon>Cryptotermes</taxon>
    </lineage>
</organism>
<comment type="cofactor">
    <cofactor evidence="1 8">
        <name>heme</name>
        <dbReference type="ChEBI" id="CHEBI:30413"/>
    </cofactor>
</comment>
<dbReference type="InterPro" id="IPR017972">
    <property type="entry name" value="Cyt_P450_CS"/>
</dbReference>
<evidence type="ECO:0000313" key="10">
    <source>
        <dbReference type="EMBL" id="PNF31554.1"/>
    </source>
</evidence>